<name>A0A1I3C2H7_9LACT</name>
<dbReference type="Proteomes" id="UP000198668">
    <property type="component" value="Unassembled WGS sequence"/>
</dbReference>
<evidence type="ECO:0000313" key="2">
    <source>
        <dbReference type="Proteomes" id="UP000198668"/>
    </source>
</evidence>
<dbReference type="RefSeq" id="WP_092092118.1">
    <property type="nucleotide sequence ID" value="NZ_FOQE01000012.1"/>
</dbReference>
<evidence type="ECO:0008006" key="3">
    <source>
        <dbReference type="Google" id="ProtNLM"/>
    </source>
</evidence>
<dbReference type="OrthoDB" id="2339762at2"/>
<gene>
    <name evidence="1" type="ORF">SAMN04489868_11239</name>
</gene>
<accession>A0A1I3C2H7</accession>
<protein>
    <recommendedName>
        <fullName evidence="3">Phage gp6-like head-tail connector protein</fullName>
    </recommendedName>
</protein>
<organism evidence="1 2">
    <name type="scientific">Pisciglobus halotolerans</name>
    <dbReference type="NCBI Taxonomy" id="745365"/>
    <lineage>
        <taxon>Bacteria</taxon>
        <taxon>Bacillati</taxon>
        <taxon>Bacillota</taxon>
        <taxon>Bacilli</taxon>
        <taxon>Lactobacillales</taxon>
        <taxon>Carnobacteriaceae</taxon>
    </lineage>
</organism>
<keyword evidence="2" id="KW-1185">Reference proteome</keyword>
<evidence type="ECO:0000313" key="1">
    <source>
        <dbReference type="EMBL" id="SFH68650.1"/>
    </source>
</evidence>
<reference evidence="1 2" key="1">
    <citation type="submission" date="2016-10" db="EMBL/GenBank/DDBJ databases">
        <authorList>
            <person name="de Groot N.N."/>
        </authorList>
    </citation>
    <scope>NUCLEOTIDE SEQUENCE [LARGE SCALE GENOMIC DNA]</scope>
    <source>
        <strain evidence="1 2">DSM 27630</strain>
    </source>
</reference>
<dbReference type="EMBL" id="FOQE01000012">
    <property type="protein sequence ID" value="SFH68650.1"/>
    <property type="molecule type" value="Genomic_DNA"/>
</dbReference>
<dbReference type="AlphaFoldDB" id="A0A1I3C2H7"/>
<sequence>MNTNDLIAELLPKVKRHLRITWEYQDDEVKDMVEEGMAYFESIAGPCDFEQGLALTLLKDYCRYYWNGSVSFFEENYRHMLLNLQITNAKKRVER</sequence>
<proteinExistence type="predicted"/>